<dbReference type="InterPro" id="IPR010732">
    <property type="entry name" value="T6SS_TssG-like"/>
</dbReference>
<dbReference type="RefSeq" id="WP_142932782.1">
    <property type="nucleotide sequence ID" value="NZ_ML660167.1"/>
</dbReference>
<dbReference type="PANTHER" id="PTHR35564:SF4">
    <property type="entry name" value="CYTOPLASMIC PROTEIN"/>
    <property type="match status" value="1"/>
</dbReference>
<organism evidence="2 3">
    <name type="scientific">Aliikangiella coralliicola</name>
    <dbReference type="NCBI Taxonomy" id="2592383"/>
    <lineage>
        <taxon>Bacteria</taxon>
        <taxon>Pseudomonadati</taxon>
        <taxon>Pseudomonadota</taxon>
        <taxon>Gammaproteobacteria</taxon>
        <taxon>Oceanospirillales</taxon>
        <taxon>Pleioneaceae</taxon>
        <taxon>Aliikangiella</taxon>
    </lineage>
</organism>
<gene>
    <name evidence="2" type="primary">tssG</name>
    <name evidence="2" type="ORF">FLL46_18230</name>
</gene>
<feature type="compositionally biased region" description="Basic and acidic residues" evidence="1">
    <location>
        <begin position="372"/>
        <end position="387"/>
    </location>
</feature>
<reference evidence="2 3" key="1">
    <citation type="submission" date="2019-07" db="EMBL/GenBank/DDBJ databases">
        <title>Draft genome for Aliikangiella sp. M105.</title>
        <authorList>
            <person name="Wang G."/>
        </authorList>
    </citation>
    <scope>NUCLEOTIDE SEQUENCE [LARGE SCALE GENOMIC DNA]</scope>
    <source>
        <strain evidence="2 3">M105</strain>
    </source>
</reference>
<evidence type="ECO:0000313" key="2">
    <source>
        <dbReference type="EMBL" id="TQV85863.1"/>
    </source>
</evidence>
<dbReference type="EMBL" id="VIKS01000011">
    <property type="protein sequence ID" value="TQV85863.1"/>
    <property type="molecule type" value="Genomic_DNA"/>
</dbReference>
<sequence length="387" mass="43897">MSSKSRRKNTSVTEKLAEQPYDFSFKQAVRVLERSNAYLPAESKSSSKPVARFVPPTSEFVRFSNKESLSFPSSEIASVKQANKNSTANQWRMEVNFIGLTGAGGILPYHYTETSLKRLKLKDKSMSHFFDLFNHRTTSLFFQSSFKYNLPIEYERKRLNTEQKNGAHQIKDNYTQALLSLIGFGTRHINNRLYTQDESLIYYAGLFTSKIPTASGLKQILENHFCIPVEIKEFVGQWQELITDVRTRLPHGGQPGQNNCLGKSVMLGKNGWFAQGKINIVLGPLNKSQLGKFSPGSKVLKALDEIVRLYLGFEHDYSFVMRIKKKDIPERAQLSATQPPIVGWTTWLPSKAGRFSDSDDTIDIPVSSRQLDLSKPDQSEPNRNKVN</sequence>
<accession>A0A545U8X7</accession>
<dbReference type="Pfam" id="PF06996">
    <property type="entry name" value="T6SS_TssG"/>
    <property type="match status" value="1"/>
</dbReference>
<dbReference type="PANTHER" id="PTHR35564">
    <property type="match status" value="1"/>
</dbReference>
<proteinExistence type="predicted"/>
<dbReference type="Proteomes" id="UP000315439">
    <property type="component" value="Unassembled WGS sequence"/>
</dbReference>
<dbReference type="OrthoDB" id="1523296at2"/>
<name>A0A545U8X7_9GAMM</name>
<dbReference type="AlphaFoldDB" id="A0A545U8X7"/>
<dbReference type="NCBIfam" id="TIGR03347">
    <property type="entry name" value="VI_chp_1"/>
    <property type="match status" value="1"/>
</dbReference>
<feature type="region of interest" description="Disordered" evidence="1">
    <location>
        <begin position="366"/>
        <end position="387"/>
    </location>
</feature>
<protein>
    <submittedName>
        <fullName evidence="2">Type VI secretion system baseplate subunit TssG</fullName>
    </submittedName>
</protein>
<keyword evidence="3" id="KW-1185">Reference proteome</keyword>
<evidence type="ECO:0000256" key="1">
    <source>
        <dbReference type="SAM" id="MobiDB-lite"/>
    </source>
</evidence>
<comment type="caution">
    <text evidence="2">The sequence shown here is derived from an EMBL/GenBank/DDBJ whole genome shotgun (WGS) entry which is preliminary data.</text>
</comment>
<evidence type="ECO:0000313" key="3">
    <source>
        <dbReference type="Proteomes" id="UP000315439"/>
    </source>
</evidence>